<dbReference type="Proteomes" id="UP000275749">
    <property type="component" value="Unassembled WGS sequence"/>
</dbReference>
<comment type="caution">
    <text evidence="1">The sequence shown here is derived from an EMBL/GenBank/DDBJ whole genome shotgun (WGS) entry which is preliminary data.</text>
</comment>
<evidence type="ECO:0000313" key="2">
    <source>
        <dbReference type="Proteomes" id="UP000275749"/>
    </source>
</evidence>
<dbReference type="EMBL" id="RKHG01000001">
    <property type="protein sequence ID" value="ROR53575.1"/>
    <property type="molecule type" value="Genomic_DNA"/>
</dbReference>
<gene>
    <name evidence="1" type="ORF">EDD41_0733</name>
</gene>
<dbReference type="AlphaFoldDB" id="A0A3N1ZRR7"/>
<proteinExistence type="predicted"/>
<accession>A0A3N1ZRR7</accession>
<reference evidence="1 2" key="1">
    <citation type="submission" date="2018-11" db="EMBL/GenBank/DDBJ databases">
        <title>Sequencing the genomes of 1000 actinobacteria strains.</title>
        <authorList>
            <person name="Klenk H.-P."/>
        </authorList>
    </citation>
    <scope>NUCLEOTIDE SEQUENCE [LARGE SCALE GENOMIC DNA]</scope>
    <source>
        <strain evidence="1 2">DSM 10546</strain>
    </source>
</reference>
<name>A0A3N1ZRR7_9ACTN</name>
<sequence length="228" mass="25431">MDTVSLRLANQVNRMPFPTHHCRLQLGRDADLATTEAQTERYAACLMAAWQPWLAQHGAASLTLVRLKHCGRPGATKLRACRDADSFLGRADRDTIYLSPRAVPQRRDLVDLELVVAHEVGHLLQHQVRPREGGEQALVLAVADRDDKRLSRRFELQVECMSVAMVAADGRHPGLAERNAALAFTSDDEHWDAARHREWSRRATRGIVGECNATLAQDALVAHNGARR</sequence>
<protein>
    <submittedName>
        <fullName evidence="1">Uncharacterized protein</fullName>
    </submittedName>
</protein>
<organism evidence="1 2">
    <name type="scientific">Luteococcus japonicus</name>
    <dbReference type="NCBI Taxonomy" id="33984"/>
    <lineage>
        <taxon>Bacteria</taxon>
        <taxon>Bacillati</taxon>
        <taxon>Actinomycetota</taxon>
        <taxon>Actinomycetes</taxon>
        <taxon>Propionibacteriales</taxon>
        <taxon>Propionibacteriaceae</taxon>
        <taxon>Luteococcus</taxon>
    </lineage>
</organism>
<evidence type="ECO:0000313" key="1">
    <source>
        <dbReference type="EMBL" id="ROR53575.1"/>
    </source>
</evidence>